<dbReference type="AlphaFoldDB" id="F5YC18"/>
<protein>
    <submittedName>
        <fullName evidence="1">5-nitroimidazole antibiotic resistance protein</fullName>
    </submittedName>
</protein>
<dbReference type="InParanoid" id="F5YC18"/>
<reference evidence="2" key="1">
    <citation type="submission" date="2009-12" db="EMBL/GenBank/DDBJ databases">
        <title>Complete sequence of Treponema azotonutricium strain ZAS-9.</title>
        <authorList>
            <person name="Tetu S.G."/>
            <person name="Matson E."/>
            <person name="Ren Q."/>
            <person name="Seshadri R."/>
            <person name="Elbourne L."/>
            <person name="Hassan K.A."/>
            <person name="Durkin A."/>
            <person name="Radune D."/>
            <person name="Mohamoud Y."/>
            <person name="Shay R."/>
            <person name="Jin S."/>
            <person name="Zhang X."/>
            <person name="Lucey K."/>
            <person name="Ballor N.R."/>
            <person name="Ottesen E."/>
            <person name="Rosenthal R."/>
            <person name="Allen A."/>
            <person name="Leadbetter J.R."/>
            <person name="Paulsen I.T."/>
        </authorList>
    </citation>
    <scope>NUCLEOTIDE SEQUENCE [LARGE SCALE GENOMIC DNA]</scope>
    <source>
        <strain evidence="2">ATCC BAA-888 / DSM 13862 / ZAS-9</strain>
    </source>
</reference>
<evidence type="ECO:0000313" key="1">
    <source>
        <dbReference type="EMBL" id="AEF83017.1"/>
    </source>
</evidence>
<dbReference type="PANTHER" id="PTHR34071">
    <property type="entry name" value="5-NITROIMIDAZOLE ANTIBIOTICS RESISTANCE PROTEIN, NIMA-FAMILY-RELATED PROTEIN-RELATED"/>
    <property type="match status" value="1"/>
</dbReference>
<dbReference type="InterPro" id="IPR012349">
    <property type="entry name" value="Split_barrel_FMN-bd"/>
</dbReference>
<dbReference type="RefSeq" id="WP_015710244.1">
    <property type="nucleotide sequence ID" value="NC_015577.1"/>
</dbReference>
<dbReference type="PANTHER" id="PTHR34071:SF2">
    <property type="entry name" value="FLAVIN-NUCLEOTIDE-BINDING PROTEIN"/>
    <property type="match status" value="1"/>
</dbReference>
<dbReference type="KEGG" id="taz:TREAZ_1786"/>
<keyword evidence="2" id="KW-1185">Reference proteome</keyword>
<dbReference type="EMBL" id="CP001841">
    <property type="protein sequence ID" value="AEF83017.1"/>
    <property type="molecule type" value="Genomic_DNA"/>
</dbReference>
<gene>
    <name evidence="1" type="ordered locus">TREAZ_1786</name>
</gene>
<evidence type="ECO:0000313" key="2">
    <source>
        <dbReference type="Proteomes" id="UP000009222"/>
    </source>
</evidence>
<dbReference type="Gene3D" id="2.30.110.10">
    <property type="entry name" value="Electron Transport, Fmn-binding Protein, Chain A"/>
    <property type="match status" value="1"/>
</dbReference>
<reference evidence="1 2" key="2">
    <citation type="journal article" date="2011" name="ISME J.">
        <title>RNA-seq reveals cooperative metabolic interactions between two termite-gut spirochete species in co-culture.</title>
        <authorList>
            <person name="Rosenthal A.Z."/>
            <person name="Matson E.G."/>
            <person name="Eldar A."/>
            <person name="Leadbetter J.R."/>
        </authorList>
    </citation>
    <scope>NUCLEOTIDE SEQUENCE [LARGE SCALE GENOMIC DNA]</scope>
    <source>
        <strain evidence="2">ATCC BAA-888 / DSM 13862 / ZAS-9</strain>
    </source>
</reference>
<organism evidence="1 2">
    <name type="scientific">Leadbettera azotonutricia (strain ATCC BAA-888 / DSM 13862 / ZAS-9)</name>
    <name type="common">Treponema azotonutricium</name>
    <dbReference type="NCBI Taxonomy" id="545695"/>
    <lineage>
        <taxon>Bacteria</taxon>
        <taxon>Pseudomonadati</taxon>
        <taxon>Spirochaetota</taxon>
        <taxon>Spirochaetia</taxon>
        <taxon>Spirochaetales</taxon>
        <taxon>Breznakiellaceae</taxon>
        <taxon>Leadbettera</taxon>
    </lineage>
</organism>
<dbReference type="Pfam" id="PF12900">
    <property type="entry name" value="Pyridox_ox_2"/>
    <property type="match status" value="1"/>
</dbReference>
<dbReference type="InterPro" id="IPR024747">
    <property type="entry name" value="Pyridox_Oxase-rel"/>
</dbReference>
<dbReference type="Proteomes" id="UP000009222">
    <property type="component" value="Chromosome"/>
</dbReference>
<accession>F5YC18</accession>
<sequence>MREMRRKDREMPREFAEAVVDKCRFSVLAMVNPDGTPYCVPLSMARDGELLYFHGAKEGQKTDCLRHQNQVCISCVGDTNLPLDHFTIEFESAEIFGKAFEVTEKEEKIHALRLICQRYTPANMGEFDKSIERSLDVTAIWKIHIDGISGKQRKPH</sequence>
<dbReference type="STRING" id="545695.TREAZ_1786"/>
<dbReference type="eggNOG" id="COG3467">
    <property type="taxonomic scope" value="Bacteria"/>
</dbReference>
<name>F5YC18_LEAAZ</name>
<dbReference type="SUPFAM" id="SSF50475">
    <property type="entry name" value="FMN-binding split barrel"/>
    <property type="match status" value="1"/>
</dbReference>
<proteinExistence type="predicted"/>
<dbReference type="HOGENOM" id="CLU_067890_2_1_12"/>